<dbReference type="Pfam" id="PF06580">
    <property type="entry name" value="His_kinase"/>
    <property type="match status" value="1"/>
</dbReference>
<feature type="domain" description="Signal transduction histidine kinase internal region" evidence="2">
    <location>
        <begin position="164"/>
        <end position="241"/>
    </location>
</feature>
<dbReference type="InterPro" id="IPR010559">
    <property type="entry name" value="Sig_transdc_His_kin_internal"/>
</dbReference>
<comment type="caution">
    <text evidence="3">The sequence shown here is derived from an EMBL/GenBank/DDBJ whole genome shotgun (WGS) entry which is preliminary data.</text>
</comment>
<dbReference type="PANTHER" id="PTHR34220">
    <property type="entry name" value="SENSOR HISTIDINE KINASE YPDA"/>
    <property type="match status" value="1"/>
</dbReference>
<keyword evidence="3" id="KW-0418">Kinase</keyword>
<keyword evidence="1" id="KW-0472">Membrane</keyword>
<dbReference type="RefSeq" id="WP_378289146.1">
    <property type="nucleotide sequence ID" value="NZ_JBHULE010000002.1"/>
</dbReference>
<evidence type="ECO:0000313" key="4">
    <source>
        <dbReference type="Proteomes" id="UP001597319"/>
    </source>
</evidence>
<organism evidence="3 4">
    <name type="scientific">Aquimarina rubra</name>
    <dbReference type="NCBI Taxonomy" id="1920033"/>
    <lineage>
        <taxon>Bacteria</taxon>
        <taxon>Pseudomonadati</taxon>
        <taxon>Bacteroidota</taxon>
        <taxon>Flavobacteriia</taxon>
        <taxon>Flavobacteriales</taxon>
        <taxon>Flavobacteriaceae</taxon>
        <taxon>Aquimarina</taxon>
    </lineage>
</organism>
<keyword evidence="1" id="KW-0812">Transmembrane</keyword>
<accession>A0ABW5L987</accession>
<evidence type="ECO:0000259" key="2">
    <source>
        <dbReference type="Pfam" id="PF06580"/>
    </source>
</evidence>
<dbReference type="InterPro" id="IPR036890">
    <property type="entry name" value="HATPase_C_sf"/>
</dbReference>
<dbReference type="GO" id="GO:0004673">
    <property type="term" value="F:protein histidine kinase activity"/>
    <property type="evidence" value="ECO:0007669"/>
    <property type="project" value="UniProtKB-EC"/>
</dbReference>
<dbReference type="EC" id="2.7.13.3" evidence="3"/>
<dbReference type="SUPFAM" id="SSF55874">
    <property type="entry name" value="ATPase domain of HSP90 chaperone/DNA topoisomerase II/histidine kinase"/>
    <property type="match status" value="1"/>
</dbReference>
<proteinExistence type="predicted"/>
<gene>
    <name evidence="3" type="ORF">ACFSR1_02100</name>
</gene>
<evidence type="ECO:0000313" key="3">
    <source>
        <dbReference type="EMBL" id="MFD2561443.1"/>
    </source>
</evidence>
<feature type="transmembrane region" description="Helical" evidence="1">
    <location>
        <begin position="12"/>
        <end position="30"/>
    </location>
</feature>
<feature type="transmembrane region" description="Helical" evidence="1">
    <location>
        <begin position="126"/>
        <end position="144"/>
    </location>
</feature>
<feature type="transmembrane region" description="Helical" evidence="1">
    <location>
        <begin position="58"/>
        <end position="81"/>
    </location>
</feature>
<name>A0ABW5L987_9FLAO</name>
<dbReference type="InterPro" id="IPR050640">
    <property type="entry name" value="Bact_2-comp_sensor_kinase"/>
</dbReference>
<sequence length="358" mass="41539">MGIQSTTLQRWIEILLNVIFWAISIAMILLTTETGMVENIVEDINGNVIEETIEMSLFILPNLIGMLGIIPLFYYTTFYLVPKYYASKKYPSFVGLFVAGLACLTGLELLIVYFQKAPFSPLVLRFFLFYNLFFMTIAIIYGIVRHQFSMERQQQLLEKEKVKAELRLMQSQINPHFMFNALNNLLAISERSNNPETSSGITKLSNLLRFMIYDTQSEQVLLSKEIEFIENFISLQKLKYSTEDPFDITFTVDTKNENPKIAPTLLIPFVENAFKHGLNIQSASFIDIQLTLKNQQLLFKVKNSKHQIQKTEFDKKYSGIGLENVKKRLKLIYPHQHHLDITEDDHTFYIQLTINLSE</sequence>
<keyword evidence="4" id="KW-1185">Reference proteome</keyword>
<dbReference type="PANTHER" id="PTHR34220:SF7">
    <property type="entry name" value="SENSOR HISTIDINE KINASE YPDA"/>
    <property type="match status" value="1"/>
</dbReference>
<dbReference type="Proteomes" id="UP001597319">
    <property type="component" value="Unassembled WGS sequence"/>
</dbReference>
<protein>
    <submittedName>
        <fullName evidence="3">Sensor histidine kinase</fullName>
        <ecNumber evidence="3">2.7.13.3</ecNumber>
    </submittedName>
</protein>
<evidence type="ECO:0000256" key="1">
    <source>
        <dbReference type="SAM" id="Phobius"/>
    </source>
</evidence>
<dbReference type="EMBL" id="JBHULE010000002">
    <property type="protein sequence ID" value="MFD2561443.1"/>
    <property type="molecule type" value="Genomic_DNA"/>
</dbReference>
<reference evidence="4" key="1">
    <citation type="journal article" date="2019" name="Int. J. Syst. Evol. Microbiol.">
        <title>The Global Catalogue of Microorganisms (GCM) 10K type strain sequencing project: providing services to taxonomists for standard genome sequencing and annotation.</title>
        <authorList>
            <consortium name="The Broad Institute Genomics Platform"/>
            <consortium name="The Broad Institute Genome Sequencing Center for Infectious Disease"/>
            <person name="Wu L."/>
            <person name="Ma J."/>
        </authorList>
    </citation>
    <scope>NUCLEOTIDE SEQUENCE [LARGE SCALE GENOMIC DNA]</scope>
    <source>
        <strain evidence="4">KCTC 52274</strain>
    </source>
</reference>
<dbReference type="Gene3D" id="3.30.565.10">
    <property type="entry name" value="Histidine kinase-like ATPase, C-terminal domain"/>
    <property type="match status" value="1"/>
</dbReference>
<keyword evidence="3" id="KW-0808">Transferase</keyword>
<feature type="transmembrane region" description="Helical" evidence="1">
    <location>
        <begin position="93"/>
        <end position="114"/>
    </location>
</feature>
<keyword evidence="1" id="KW-1133">Transmembrane helix</keyword>